<dbReference type="EMBL" id="JAUCMV010000003">
    <property type="protein sequence ID" value="KAK0412857.1"/>
    <property type="molecule type" value="Genomic_DNA"/>
</dbReference>
<proteinExistence type="predicted"/>
<dbReference type="InterPro" id="IPR013099">
    <property type="entry name" value="K_chnl_dom"/>
</dbReference>
<dbReference type="InterPro" id="IPR004178">
    <property type="entry name" value="CaM-bd_dom"/>
</dbReference>
<dbReference type="AlphaFoldDB" id="A0AA39HXV3"/>
<keyword evidence="6 8" id="KW-0472">Membrane</keyword>
<keyword evidence="5" id="KW-0406">Ion transport</keyword>
<feature type="transmembrane region" description="Helical" evidence="8">
    <location>
        <begin position="76"/>
        <end position="93"/>
    </location>
</feature>
<keyword evidence="7" id="KW-0407">Ion channel</keyword>
<keyword evidence="2" id="KW-0813">Transport</keyword>
<organism evidence="10 11">
    <name type="scientific">Steinernema hermaphroditum</name>
    <dbReference type="NCBI Taxonomy" id="289476"/>
    <lineage>
        <taxon>Eukaryota</taxon>
        <taxon>Metazoa</taxon>
        <taxon>Ecdysozoa</taxon>
        <taxon>Nematoda</taxon>
        <taxon>Chromadorea</taxon>
        <taxon>Rhabditida</taxon>
        <taxon>Tylenchina</taxon>
        <taxon>Panagrolaimomorpha</taxon>
        <taxon>Strongyloidoidea</taxon>
        <taxon>Steinernematidae</taxon>
        <taxon>Steinernema</taxon>
    </lineage>
</organism>
<evidence type="ECO:0000313" key="11">
    <source>
        <dbReference type="Proteomes" id="UP001175271"/>
    </source>
</evidence>
<dbReference type="Gene3D" id="1.10.287.70">
    <property type="match status" value="2"/>
</dbReference>
<feature type="transmembrane region" description="Helical" evidence="8">
    <location>
        <begin position="113"/>
        <end position="132"/>
    </location>
</feature>
<feature type="domain" description="Calmodulin-binding" evidence="9">
    <location>
        <begin position="355"/>
        <end position="437"/>
    </location>
</feature>
<comment type="subcellular location">
    <subcellularLocation>
        <location evidence="1">Membrane</location>
        <topology evidence="1">Multi-pass membrane protein</topology>
    </subcellularLocation>
</comment>
<gene>
    <name evidence="10" type="ORF">QR680_006449</name>
</gene>
<evidence type="ECO:0000256" key="5">
    <source>
        <dbReference type="ARBA" id="ARBA00023065"/>
    </source>
</evidence>
<evidence type="ECO:0000256" key="1">
    <source>
        <dbReference type="ARBA" id="ARBA00004141"/>
    </source>
</evidence>
<feature type="transmembrane region" description="Helical" evidence="8">
    <location>
        <begin position="284"/>
        <end position="304"/>
    </location>
</feature>
<dbReference type="Pfam" id="PF07885">
    <property type="entry name" value="Ion_trans_2"/>
    <property type="match status" value="1"/>
</dbReference>
<name>A0AA39HXV3_9BILA</name>
<dbReference type="SMART" id="SM01053">
    <property type="entry name" value="CaMBD"/>
    <property type="match status" value="1"/>
</dbReference>
<evidence type="ECO:0000313" key="10">
    <source>
        <dbReference type="EMBL" id="KAK0412857.1"/>
    </source>
</evidence>
<dbReference type="GO" id="GO:0016020">
    <property type="term" value="C:membrane"/>
    <property type="evidence" value="ECO:0007669"/>
    <property type="project" value="UniProtKB-SubCell"/>
</dbReference>
<keyword evidence="4 8" id="KW-1133">Transmembrane helix</keyword>
<evidence type="ECO:0000256" key="3">
    <source>
        <dbReference type="ARBA" id="ARBA00022692"/>
    </source>
</evidence>
<feature type="transmembrane region" description="Helical" evidence="8">
    <location>
        <begin position="196"/>
        <end position="216"/>
    </location>
</feature>
<evidence type="ECO:0000256" key="2">
    <source>
        <dbReference type="ARBA" id="ARBA00022448"/>
    </source>
</evidence>
<dbReference type="PANTHER" id="PTHR10153">
    <property type="entry name" value="SMALL CONDUCTANCE CALCIUM-ACTIVATED POTASSIUM CHANNEL"/>
    <property type="match status" value="1"/>
</dbReference>
<dbReference type="InterPro" id="IPR036122">
    <property type="entry name" value="CaM-bd_dom_sf"/>
</dbReference>
<dbReference type="SUPFAM" id="SSF81324">
    <property type="entry name" value="Voltage-gated potassium channels"/>
    <property type="match status" value="1"/>
</dbReference>
<evidence type="ECO:0000256" key="4">
    <source>
        <dbReference type="ARBA" id="ARBA00022989"/>
    </source>
</evidence>
<keyword evidence="3 8" id="KW-0812">Transmembrane</keyword>
<sequence length="498" mass="57270">MSAAVRAGAVGFGGKSKLTLYSSVPLRSFRENEHCGDNRRLTIHGKGYGVKIKEDPESTYEKFKLRRKMLEQKLKLCDWSFFLALIGILLAIVDVEINALDEPYMKLSTCLRIIIVFSTFLLDALVIGYHLIEVKISLTETGHNQWSLGFSTERIFKLITELIICSICPYPGTGSVTWPLLGFHPQTTPQSVDIPVHVLLVIPMFLRLYIACRFMVLHSSMFQNTSTKTIASLNQISVDFAFVIKTQLYNRPLTIICVSTGCFWVMMAWMLTQCERYSRTSLSGYEYFIDYIWFEVVTFFSIGYGDVQVETYCGRGLAIITGIVGTMMSSLIIALMGRRMQLSLSERRVNQVIAESQLSIRHKHAAARVLQFAWLTSRYKRNMSTVSQAQRRNVYIDMRQEQRNLLKAVISFRKSRWKLRMRLEEEDEFIAFRRSFTETEDRLHIVRTRQVQLKNQLLLLHDHINHLTTIVASSPVYCRTPSQDTICTVGDNGHKKTM</sequence>
<dbReference type="Proteomes" id="UP001175271">
    <property type="component" value="Unassembled WGS sequence"/>
</dbReference>
<dbReference type="GO" id="GO:0005516">
    <property type="term" value="F:calmodulin binding"/>
    <property type="evidence" value="ECO:0007669"/>
    <property type="project" value="InterPro"/>
</dbReference>
<protein>
    <recommendedName>
        <fullName evidence="9">Calmodulin-binding domain-containing protein</fullName>
    </recommendedName>
</protein>
<evidence type="ECO:0000259" key="9">
    <source>
        <dbReference type="SMART" id="SM01053"/>
    </source>
</evidence>
<keyword evidence="11" id="KW-1185">Reference proteome</keyword>
<dbReference type="SUPFAM" id="SSF81327">
    <property type="entry name" value="Small-conductance potassium channel"/>
    <property type="match status" value="1"/>
</dbReference>
<reference evidence="10" key="1">
    <citation type="submission" date="2023-06" db="EMBL/GenBank/DDBJ databases">
        <title>Genomic analysis of the entomopathogenic nematode Steinernema hermaphroditum.</title>
        <authorList>
            <person name="Schwarz E.M."/>
            <person name="Heppert J.K."/>
            <person name="Baniya A."/>
            <person name="Schwartz H.T."/>
            <person name="Tan C.-H."/>
            <person name="Antoshechkin I."/>
            <person name="Sternberg P.W."/>
            <person name="Goodrich-Blair H."/>
            <person name="Dillman A.R."/>
        </authorList>
    </citation>
    <scope>NUCLEOTIDE SEQUENCE</scope>
    <source>
        <strain evidence="10">PS9179</strain>
        <tissue evidence="10">Whole animal</tissue>
    </source>
</reference>
<feature type="transmembrane region" description="Helical" evidence="8">
    <location>
        <begin position="253"/>
        <end position="272"/>
    </location>
</feature>
<accession>A0AA39HXV3</accession>
<dbReference type="GO" id="GO:0016286">
    <property type="term" value="F:small conductance calcium-activated potassium channel activity"/>
    <property type="evidence" value="ECO:0007669"/>
    <property type="project" value="InterPro"/>
</dbReference>
<comment type="caution">
    <text evidence="10">The sequence shown here is derived from an EMBL/GenBank/DDBJ whole genome shotgun (WGS) entry which is preliminary data.</text>
</comment>
<feature type="transmembrane region" description="Helical" evidence="8">
    <location>
        <begin position="316"/>
        <end position="337"/>
    </location>
</feature>
<dbReference type="InterPro" id="IPR015449">
    <property type="entry name" value="K_chnl_Ca-activ_SK"/>
</dbReference>
<evidence type="ECO:0000256" key="6">
    <source>
        <dbReference type="ARBA" id="ARBA00023136"/>
    </source>
</evidence>
<evidence type="ECO:0000256" key="8">
    <source>
        <dbReference type="SAM" id="Phobius"/>
    </source>
</evidence>
<dbReference type="Pfam" id="PF03530">
    <property type="entry name" value="SK_channel"/>
    <property type="match status" value="1"/>
</dbReference>
<evidence type="ECO:0000256" key="7">
    <source>
        <dbReference type="ARBA" id="ARBA00023303"/>
    </source>
</evidence>
<dbReference type="Pfam" id="PF02888">
    <property type="entry name" value="CaMBD"/>
    <property type="match status" value="1"/>
</dbReference>